<dbReference type="Pfam" id="PF13521">
    <property type="entry name" value="AAA_28"/>
    <property type="match status" value="1"/>
</dbReference>
<dbReference type="Gene3D" id="3.40.50.300">
    <property type="entry name" value="P-loop containing nucleotide triphosphate hydrolases"/>
    <property type="match status" value="1"/>
</dbReference>
<gene>
    <name evidence="2" type="ORF">MAR_038038</name>
</gene>
<name>A0ABY7FTA6_MYAAR</name>
<protein>
    <recommendedName>
        <fullName evidence="1">NadR/Ttd14 AAA domain-containing protein</fullName>
    </recommendedName>
</protein>
<evidence type="ECO:0000313" key="3">
    <source>
        <dbReference type="Proteomes" id="UP001164746"/>
    </source>
</evidence>
<evidence type="ECO:0000259" key="1">
    <source>
        <dbReference type="Pfam" id="PF13521"/>
    </source>
</evidence>
<dbReference type="EMBL" id="CP111024">
    <property type="protein sequence ID" value="WAR24369.1"/>
    <property type="molecule type" value="Genomic_DNA"/>
</dbReference>
<sequence length="213" mass="25135">MDPNVKNEDIIRIYLCGPHSTGKTTLMLDLEPHLHGVKVIEEVARSVIKNHGWERDDFRPDKHPDVFKQMNYEILEAQIDVEKRFSEMNQDFICDRAIDPIVYCDFYVGPEARDGIFKTPNIQQWIERLRNSLVILVAPHKEIIIDDSVRLTSSFDELCRFYETFVKELNVNEIPYIDLCELDRQKRIDIILKELAEFKEKRHLSFKKNASQV</sequence>
<dbReference type="InterPro" id="IPR038727">
    <property type="entry name" value="NadR/Ttd14_AAA_dom"/>
</dbReference>
<keyword evidence="3" id="KW-1185">Reference proteome</keyword>
<evidence type="ECO:0000313" key="2">
    <source>
        <dbReference type="EMBL" id="WAR24369.1"/>
    </source>
</evidence>
<organism evidence="2 3">
    <name type="scientific">Mya arenaria</name>
    <name type="common">Soft-shell clam</name>
    <dbReference type="NCBI Taxonomy" id="6604"/>
    <lineage>
        <taxon>Eukaryota</taxon>
        <taxon>Metazoa</taxon>
        <taxon>Spiralia</taxon>
        <taxon>Lophotrochozoa</taxon>
        <taxon>Mollusca</taxon>
        <taxon>Bivalvia</taxon>
        <taxon>Autobranchia</taxon>
        <taxon>Heteroconchia</taxon>
        <taxon>Euheterodonta</taxon>
        <taxon>Imparidentia</taxon>
        <taxon>Neoheterodontei</taxon>
        <taxon>Myida</taxon>
        <taxon>Myoidea</taxon>
        <taxon>Myidae</taxon>
        <taxon>Mya</taxon>
    </lineage>
</organism>
<dbReference type="SUPFAM" id="SSF52540">
    <property type="entry name" value="P-loop containing nucleoside triphosphate hydrolases"/>
    <property type="match status" value="1"/>
</dbReference>
<reference evidence="2" key="1">
    <citation type="submission" date="2022-11" db="EMBL/GenBank/DDBJ databases">
        <title>Centuries of genome instability and evolution in soft-shell clam transmissible cancer (bioRxiv).</title>
        <authorList>
            <person name="Hart S.F.M."/>
            <person name="Yonemitsu M.A."/>
            <person name="Giersch R.M."/>
            <person name="Beal B.F."/>
            <person name="Arriagada G."/>
            <person name="Davis B.W."/>
            <person name="Ostrander E.A."/>
            <person name="Goff S.P."/>
            <person name="Metzger M.J."/>
        </authorList>
    </citation>
    <scope>NUCLEOTIDE SEQUENCE</scope>
    <source>
        <strain evidence="2">MELC-2E11</strain>
        <tissue evidence="2">Siphon/mantle</tissue>
    </source>
</reference>
<dbReference type="Proteomes" id="UP001164746">
    <property type="component" value="Chromosome 13"/>
</dbReference>
<proteinExistence type="predicted"/>
<feature type="domain" description="NadR/Ttd14 AAA" evidence="1">
    <location>
        <begin position="12"/>
        <end position="185"/>
    </location>
</feature>
<dbReference type="InterPro" id="IPR027417">
    <property type="entry name" value="P-loop_NTPase"/>
</dbReference>
<accession>A0ABY7FTA6</accession>